<evidence type="ECO:0000313" key="3">
    <source>
        <dbReference type="RefSeq" id="XP_030744852.1"/>
    </source>
</evidence>
<dbReference type="GeneID" id="115873771"/>
<dbReference type="RefSeq" id="XP_030744852.1">
    <property type="nucleotide sequence ID" value="XM_030888992.2"/>
</dbReference>
<evidence type="ECO:0000256" key="1">
    <source>
        <dbReference type="SAM" id="MobiDB-lite"/>
    </source>
</evidence>
<accession>A0ABM1VNK2</accession>
<protein>
    <submittedName>
        <fullName evidence="3">Serine/arginine-rich splicing factor 3-like</fullName>
    </submittedName>
</protein>
<sequence length="120" mass="13681">MATKLNWNGYYGSLQSVWVARNSPTFAWLKFFSYRFISPAVRELGGTRGCRVRAELGNGAKRSRNRRSPPSQGHHQKRSSTCCRSPRRRSFSGSWTRPLSRDGEERSQSGEKSPGVRNLF</sequence>
<proteinExistence type="predicted"/>
<reference evidence="3" key="1">
    <citation type="submission" date="2025-08" db="UniProtKB">
        <authorList>
            <consortium name="RefSeq"/>
        </authorList>
    </citation>
    <scope>IDENTIFICATION</scope>
</reference>
<dbReference type="Proteomes" id="UP000694863">
    <property type="component" value="Unplaced"/>
</dbReference>
<feature type="compositionally biased region" description="Basic and acidic residues" evidence="1">
    <location>
        <begin position="99"/>
        <end position="109"/>
    </location>
</feature>
<organism evidence="2 3">
    <name type="scientific">Echinops telfairi</name>
    <name type="common">Lesser hedgehog tenrec</name>
    <dbReference type="NCBI Taxonomy" id="9371"/>
    <lineage>
        <taxon>Eukaryota</taxon>
        <taxon>Metazoa</taxon>
        <taxon>Chordata</taxon>
        <taxon>Craniata</taxon>
        <taxon>Vertebrata</taxon>
        <taxon>Euteleostomi</taxon>
        <taxon>Mammalia</taxon>
        <taxon>Eutheria</taxon>
        <taxon>Afrotheria</taxon>
        <taxon>Tenrecidae</taxon>
        <taxon>Tenrecinae</taxon>
        <taxon>Echinops</taxon>
    </lineage>
</organism>
<evidence type="ECO:0000313" key="2">
    <source>
        <dbReference type="Proteomes" id="UP000694863"/>
    </source>
</evidence>
<gene>
    <name evidence="3" type="primary">LOC115873771</name>
</gene>
<name>A0ABM1VNK2_ECHTE</name>
<keyword evidence="2" id="KW-1185">Reference proteome</keyword>
<feature type="region of interest" description="Disordered" evidence="1">
    <location>
        <begin position="55"/>
        <end position="120"/>
    </location>
</feature>